<keyword evidence="5" id="KW-1185">Reference proteome</keyword>
<dbReference type="Proteomes" id="UP000632535">
    <property type="component" value="Unassembled WGS sequence"/>
</dbReference>
<dbReference type="EMBL" id="BMDG01000004">
    <property type="protein sequence ID" value="GGI07210.1"/>
    <property type="molecule type" value="Genomic_DNA"/>
</dbReference>
<evidence type="ECO:0000256" key="2">
    <source>
        <dbReference type="SAM" id="Phobius"/>
    </source>
</evidence>
<keyword evidence="2" id="KW-1133">Transmembrane helix</keyword>
<proteinExistence type="predicted"/>
<feature type="region of interest" description="Disordered" evidence="1">
    <location>
        <begin position="210"/>
        <end position="251"/>
    </location>
</feature>
<keyword evidence="2" id="KW-0812">Transmembrane</keyword>
<reference evidence="5" key="1">
    <citation type="journal article" date="2019" name="Int. J. Syst. Evol. Microbiol.">
        <title>The Global Catalogue of Microorganisms (GCM) 10K type strain sequencing project: providing services to taxonomists for standard genome sequencing and annotation.</title>
        <authorList>
            <consortium name="The Broad Institute Genomics Platform"/>
            <consortium name="The Broad Institute Genome Sequencing Center for Infectious Disease"/>
            <person name="Wu L."/>
            <person name="Ma J."/>
        </authorList>
    </citation>
    <scope>NUCLEOTIDE SEQUENCE [LARGE SCALE GENOMIC DNA]</scope>
    <source>
        <strain evidence="5">CCM 8653</strain>
    </source>
</reference>
<evidence type="ECO:0000256" key="1">
    <source>
        <dbReference type="SAM" id="MobiDB-lite"/>
    </source>
</evidence>
<name>A0ABQ2B3N6_9MICO</name>
<sequence>MAARSPTSPAARALLVGALAATVLAGAATATPWRFALPDRLFPTGEAEATTPPPAPAPTGAPEAQSTPDALTVVAVVLAVAGALLILALLVLLARRVMTALAAPAEEETDDLPGGDAVAAGDAPAIPLADLQDAVQRALRHVDDAATPHDAVVAAWVALEDAAADHGTTRDPAETPTEFTGRLLAATPAPPASVAELRALYAEARFTRRPVAPAQVDRARHALHDVARSLDDGPAPTSPTAGPPPRDEDGR</sequence>
<accession>A0ABQ2B3N6</accession>
<protein>
    <recommendedName>
        <fullName evidence="3">Protein-glutamine gamma-glutamyltransferase-like C-terminal domain-containing protein</fullName>
    </recommendedName>
</protein>
<evidence type="ECO:0000259" key="3">
    <source>
        <dbReference type="Pfam" id="PF13559"/>
    </source>
</evidence>
<dbReference type="RefSeq" id="WP_188523036.1">
    <property type="nucleotide sequence ID" value="NZ_BMDG01000004.1"/>
</dbReference>
<evidence type="ECO:0000313" key="4">
    <source>
        <dbReference type="EMBL" id="GGI07210.1"/>
    </source>
</evidence>
<feature type="region of interest" description="Disordered" evidence="1">
    <location>
        <begin position="44"/>
        <end position="65"/>
    </location>
</feature>
<feature type="domain" description="Protein-glutamine gamma-glutamyltransferase-like C-terminal" evidence="3">
    <location>
        <begin position="155"/>
        <end position="223"/>
    </location>
</feature>
<dbReference type="Pfam" id="PF13559">
    <property type="entry name" value="DUF4129"/>
    <property type="match status" value="1"/>
</dbReference>
<gene>
    <name evidence="4" type="ORF">GCM10007368_15030</name>
</gene>
<feature type="compositionally biased region" description="Basic and acidic residues" evidence="1">
    <location>
        <begin position="217"/>
        <end position="231"/>
    </location>
</feature>
<organism evidence="4 5">
    <name type="scientific">Isoptericola cucumis</name>
    <dbReference type="NCBI Taxonomy" id="1776856"/>
    <lineage>
        <taxon>Bacteria</taxon>
        <taxon>Bacillati</taxon>
        <taxon>Actinomycetota</taxon>
        <taxon>Actinomycetes</taxon>
        <taxon>Micrococcales</taxon>
        <taxon>Promicromonosporaceae</taxon>
        <taxon>Isoptericola</taxon>
    </lineage>
</organism>
<keyword evidence="2" id="KW-0472">Membrane</keyword>
<feature type="transmembrane region" description="Helical" evidence="2">
    <location>
        <begin position="70"/>
        <end position="93"/>
    </location>
</feature>
<evidence type="ECO:0000313" key="5">
    <source>
        <dbReference type="Proteomes" id="UP000632535"/>
    </source>
</evidence>
<comment type="caution">
    <text evidence="4">The sequence shown here is derived from an EMBL/GenBank/DDBJ whole genome shotgun (WGS) entry which is preliminary data.</text>
</comment>
<dbReference type="InterPro" id="IPR025403">
    <property type="entry name" value="TgpA-like_C"/>
</dbReference>